<comment type="caution">
    <text evidence="1">The sequence shown here is derived from an EMBL/GenBank/DDBJ whole genome shotgun (WGS) entry which is preliminary data.</text>
</comment>
<organism evidence="1 2">
    <name type="scientific">Thalassotalea euphylliae</name>
    <dbReference type="NCBI Taxonomy" id="1655234"/>
    <lineage>
        <taxon>Bacteria</taxon>
        <taxon>Pseudomonadati</taxon>
        <taxon>Pseudomonadota</taxon>
        <taxon>Gammaproteobacteria</taxon>
        <taxon>Alteromonadales</taxon>
        <taxon>Colwelliaceae</taxon>
        <taxon>Thalassotalea</taxon>
    </lineage>
</organism>
<protein>
    <submittedName>
        <fullName evidence="1">Uncharacterized protein</fullName>
    </submittedName>
</protein>
<dbReference type="EMBL" id="QUOU01000001">
    <property type="protein sequence ID" value="REL26647.1"/>
    <property type="molecule type" value="Genomic_DNA"/>
</dbReference>
<dbReference type="Proteomes" id="UP000256478">
    <property type="component" value="Unassembled WGS sequence"/>
</dbReference>
<dbReference type="AlphaFoldDB" id="A0A3E0TQN1"/>
<sequence>MSASISLLSNSETTTNLPEIASVHSTDEFGRIASIILLTSDSLQAVSAQAKHIVPGIEGELVVVLNTRQGWVVVSQLADKSDAPAARVINHNGHVRIEGAKSVSLSTAKGSIEVFDDGNIVLEGTQVVAASERDFTIAGWPIRLN</sequence>
<dbReference type="OrthoDB" id="6306475at2"/>
<proteinExistence type="predicted"/>
<reference evidence="1 2" key="1">
    <citation type="submission" date="2018-08" db="EMBL/GenBank/DDBJ databases">
        <title>Thalassotalea euphylliae genome.</title>
        <authorList>
            <person name="Summers S."/>
            <person name="Rice S.A."/>
            <person name="Freckelton M.L."/>
            <person name="Nedved B.T."/>
            <person name="Hadfield M.G."/>
        </authorList>
    </citation>
    <scope>NUCLEOTIDE SEQUENCE [LARGE SCALE GENOMIC DNA]</scope>
    <source>
        <strain evidence="1 2">H1</strain>
    </source>
</reference>
<accession>A0A3E0TQN1</accession>
<name>A0A3E0TQN1_9GAMM</name>
<evidence type="ECO:0000313" key="2">
    <source>
        <dbReference type="Proteomes" id="UP000256478"/>
    </source>
</evidence>
<gene>
    <name evidence="1" type="ORF">DXX93_08685</name>
</gene>
<evidence type="ECO:0000313" key="1">
    <source>
        <dbReference type="EMBL" id="REL26647.1"/>
    </source>
</evidence>
<dbReference type="RefSeq" id="WP_116007759.1">
    <property type="nucleotide sequence ID" value="NZ_QUOU01000001.1"/>
</dbReference>